<evidence type="ECO:0008006" key="5">
    <source>
        <dbReference type="Google" id="ProtNLM"/>
    </source>
</evidence>
<dbReference type="RefSeq" id="XP_016253064.1">
    <property type="nucleotide sequence ID" value="XM_016391162.1"/>
</dbReference>
<dbReference type="AlphaFoldDB" id="A0A0D2CNK9"/>
<evidence type="ECO:0000313" key="3">
    <source>
        <dbReference type="EMBL" id="KIW32848.1"/>
    </source>
</evidence>
<organism evidence="3 4">
    <name type="scientific">Cladophialophora immunda</name>
    <dbReference type="NCBI Taxonomy" id="569365"/>
    <lineage>
        <taxon>Eukaryota</taxon>
        <taxon>Fungi</taxon>
        <taxon>Dikarya</taxon>
        <taxon>Ascomycota</taxon>
        <taxon>Pezizomycotina</taxon>
        <taxon>Eurotiomycetes</taxon>
        <taxon>Chaetothyriomycetidae</taxon>
        <taxon>Chaetothyriales</taxon>
        <taxon>Herpotrichiellaceae</taxon>
        <taxon>Cladophialophora</taxon>
    </lineage>
</organism>
<feature type="signal peptide" evidence="2">
    <location>
        <begin position="1"/>
        <end position="19"/>
    </location>
</feature>
<feature type="chain" id="PRO_5002239855" description="Granulins domain-containing protein" evidence="2">
    <location>
        <begin position="20"/>
        <end position="148"/>
    </location>
</feature>
<feature type="region of interest" description="Disordered" evidence="1">
    <location>
        <begin position="94"/>
        <end position="141"/>
    </location>
</feature>
<sequence length="148" mass="15449">MKLITALGALCLFVSLSVADVENWSICPDGSNLCDAFFGAFCYAKKDTCCQDGSGICPAGYNCGTGVAANRCCPPGITMQQCAQVDVIGRASTVAADTTTRNPKSTKTTTKKPSKTSSKPKSTKATKITSKAKKPSQTPFDPLAVLII</sequence>
<reference evidence="3 4" key="1">
    <citation type="submission" date="2015-01" db="EMBL/GenBank/DDBJ databases">
        <title>The Genome Sequence of Cladophialophora immunda CBS83496.</title>
        <authorList>
            <consortium name="The Broad Institute Genomics Platform"/>
            <person name="Cuomo C."/>
            <person name="de Hoog S."/>
            <person name="Gorbushina A."/>
            <person name="Stielow B."/>
            <person name="Teixiera M."/>
            <person name="Abouelleil A."/>
            <person name="Chapman S.B."/>
            <person name="Priest M."/>
            <person name="Young S.K."/>
            <person name="Wortman J."/>
            <person name="Nusbaum C."/>
            <person name="Birren B."/>
        </authorList>
    </citation>
    <scope>NUCLEOTIDE SEQUENCE [LARGE SCALE GENOMIC DNA]</scope>
    <source>
        <strain evidence="3 4">CBS 83496</strain>
    </source>
</reference>
<dbReference type="HOGENOM" id="CLU_1758608_0_0_1"/>
<proteinExistence type="predicted"/>
<evidence type="ECO:0000256" key="1">
    <source>
        <dbReference type="SAM" id="MobiDB-lite"/>
    </source>
</evidence>
<evidence type="ECO:0000313" key="4">
    <source>
        <dbReference type="Proteomes" id="UP000054466"/>
    </source>
</evidence>
<feature type="compositionally biased region" description="Low complexity" evidence="1">
    <location>
        <begin position="115"/>
        <end position="129"/>
    </location>
</feature>
<dbReference type="VEuPathDB" id="FungiDB:PV07_04364"/>
<dbReference type="OrthoDB" id="4161615at2759"/>
<keyword evidence="4" id="KW-1185">Reference proteome</keyword>
<evidence type="ECO:0000256" key="2">
    <source>
        <dbReference type="SAM" id="SignalP"/>
    </source>
</evidence>
<gene>
    <name evidence="3" type="ORF">PV07_04364</name>
</gene>
<keyword evidence="2" id="KW-0732">Signal</keyword>
<protein>
    <recommendedName>
        <fullName evidence="5">Granulins domain-containing protein</fullName>
    </recommendedName>
</protein>
<name>A0A0D2CNK9_9EURO</name>
<feature type="compositionally biased region" description="Low complexity" evidence="1">
    <location>
        <begin position="98"/>
        <end position="108"/>
    </location>
</feature>
<dbReference type="EMBL" id="KN847041">
    <property type="protein sequence ID" value="KIW32848.1"/>
    <property type="molecule type" value="Genomic_DNA"/>
</dbReference>
<dbReference type="GeneID" id="27343558"/>
<dbReference type="Proteomes" id="UP000054466">
    <property type="component" value="Unassembled WGS sequence"/>
</dbReference>
<accession>A0A0D2CNK9</accession>